<keyword evidence="2 5" id="KW-0863">Zinc-finger</keyword>
<dbReference type="EMBL" id="AGNL01001401">
    <property type="protein sequence ID" value="EJK77020.1"/>
    <property type="molecule type" value="Genomic_DNA"/>
</dbReference>
<dbReference type="SMART" id="SM00671">
    <property type="entry name" value="SEL1"/>
    <property type="match status" value="4"/>
</dbReference>
<organism evidence="8 9">
    <name type="scientific">Thalassiosira oceanica</name>
    <name type="common">Marine diatom</name>
    <dbReference type="NCBI Taxonomy" id="159749"/>
    <lineage>
        <taxon>Eukaryota</taxon>
        <taxon>Sar</taxon>
        <taxon>Stramenopiles</taxon>
        <taxon>Ochrophyta</taxon>
        <taxon>Bacillariophyta</taxon>
        <taxon>Coscinodiscophyceae</taxon>
        <taxon>Thalassiosirophycidae</taxon>
        <taxon>Thalassiosirales</taxon>
        <taxon>Thalassiosiraceae</taxon>
        <taxon>Thalassiosira</taxon>
    </lineage>
</organism>
<evidence type="ECO:0000256" key="4">
    <source>
        <dbReference type="ARBA" id="ARBA00038101"/>
    </source>
</evidence>
<dbReference type="PROSITE" id="PS01360">
    <property type="entry name" value="ZF_MYND_1"/>
    <property type="match status" value="1"/>
</dbReference>
<evidence type="ECO:0000313" key="8">
    <source>
        <dbReference type="EMBL" id="EJK77020.1"/>
    </source>
</evidence>
<evidence type="ECO:0000256" key="6">
    <source>
        <dbReference type="SAM" id="MobiDB-lite"/>
    </source>
</evidence>
<dbReference type="OrthoDB" id="193263at2759"/>
<dbReference type="Gene3D" id="6.10.140.2220">
    <property type="match status" value="1"/>
</dbReference>
<dbReference type="SUPFAM" id="SSF144232">
    <property type="entry name" value="HIT/MYND zinc finger-like"/>
    <property type="match status" value="1"/>
</dbReference>
<dbReference type="Pfam" id="PF08238">
    <property type="entry name" value="Sel1"/>
    <property type="match status" value="4"/>
</dbReference>
<name>K0THQ4_THAOC</name>
<dbReference type="GO" id="GO:0008270">
    <property type="term" value="F:zinc ion binding"/>
    <property type="evidence" value="ECO:0007669"/>
    <property type="project" value="UniProtKB-KW"/>
</dbReference>
<sequence>RRPRPGRPAYKTAPDARHRQVPPEAFSTTRPRDCTQDATTSGWGAVPASAAAFVFSPTNAAVETQRSRFPHGPETKALPADQVPRAAAFAPPSSRGSTPPSRPPPVARHPEERRKGKGRKRSREEGRSRACRQSVKVNEVSDRFQLKHHEQGAQTRRLQECLNASTRAEEAPATHPQSTMSCLPADDGAEACANCGKQGSDTVKLKSCTACRLVKYCGVDCQKAHRKQHKKACKQRAAELMDEQLYSQGHERPEGDFCPLCTLPIPLPMDRHTIFKACCMKRICDGCAIAAKKKGMKDCPFCRTPMPDNDADLLAMIRARVKKKDPEAMIHLGEKHWVGGQGLQKDRRRAVELFTEAAELGSIKALFNLGISYENGDGVEQDEAKAAQLYGKAAMQGSVHARHNLGCCEVRKRNNDRAVRHLLISAKMGGEDSVEMIKRAFMAGVATKEQYAEALKGYQDAVEEMKSHDRDEAKRLRYRQGVNKKAWGDICHLGEKYFQGDNGLQKDVQKAIRIDLYTEAEELGSKSSTLQPWNLVLHSTGREESCSVLVKGGNARACPTRHNLGLYDELNGNFDRAVRHYLISEIWRQGIS</sequence>
<feature type="region of interest" description="Disordered" evidence="6">
    <location>
        <begin position="64"/>
        <end position="135"/>
    </location>
</feature>
<dbReference type="PANTHER" id="PTHR11102:SF160">
    <property type="entry name" value="ERAD-ASSOCIATED E3 UBIQUITIN-PROTEIN LIGASE COMPONENT HRD3"/>
    <property type="match status" value="1"/>
</dbReference>
<keyword evidence="9" id="KW-1185">Reference proteome</keyword>
<dbReference type="InterPro" id="IPR002893">
    <property type="entry name" value="Znf_MYND"/>
</dbReference>
<dbReference type="Proteomes" id="UP000266841">
    <property type="component" value="Unassembled WGS sequence"/>
</dbReference>
<evidence type="ECO:0000256" key="2">
    <source>
        <dbReference type="ARBA" id="ARBA00022771"/>
    </source>
</evidence>
<evidence type="ECO:0000259" key="7">
    <source>
        <dbReference type="PROSITE" id="PS50865"/>
    </source>
</evidence>
<gene>
    <name evidence="8" type="ORF">THAOC_01177</name>
</gene>
<comment type="similarity">
    <text evidence="4">Belongs to the sel-1 family.</text>
</comment>
<feature type="region of interest" description="Disordered" evidence="6">
    <location>
        <begin position="1"/>
        <end position="42"/>
    </location>
</feature>
<feature type="compositionally biased region" description="Low complexity" evidence="6">
    <location>
        <begin position="84"/>
        <end position="99"/>
    </location>
</feature>
<dbReference type="PANTHER" id="PTHR11102">
    <property type="entry name" value="SEL-1-LIKE PROTEIN"/>
    <property type="match status" value="1"/>
</dbReference>
<evidence type="ECO:0000256" key="1">
    <source>
        <dbReference type="ARBA" id="ARBA00022723"/>
    </source>
</evidence>
<dbReference type="AlphaFoldDB" id="K0THQ4"/>
<dbReference type="InterPro" id="IPR050767">
    <property type="entry name" value="Sel1_AlgK"/>
</dbReference>
<keyword evidence="3" id="KW-0862">Zinc</keyword>
<feature type="domain" description="MYND-type" evidence="7">
    <location>
        <begin position="192"/>
        <end position="233"/>
    </location>
</feature>
<dbReference type="PROSITE" id="PS50865">
    <property type="entry name" value="ZF_MYND_2"/>
    <property type="match status" value="1"/>
</dbReference>
<dbReference type="Pfam" id="PF01753">
    <property type="entry name" value="zf-MYND"/>
    <property type="match status" value="1"/>
</dbReference>
<evidence type="ECO:0000256" key="5">
    <source>
        <dbReference type="PROSITE-ProRule" id="PRU00134"/>
    </source>
</evidence>
<dbReference type="Gene3D" id="1.25.40.10">
    <property type="entry name" value="Tetratricopeptide repeat domain"/>
    <property type="match status" value="1"/>
</dbReference>
<comment type="caution">
    <text evidence="8">The sequence shown here is derived from an EMBL/GenBank/DDBJ whole genome shotgun (WGS) entry which is preliminary data.</text>
</comment>
<evidence type="ECO:0000313" key="9">
    <source>
        <dbReference type="Proteomes" id="UP000266841"/>
    </source>
</evidence>
<feature type="non-terminal residue" evidence="8">
    <location>
        <position position="1"/>
    </location>
</feature>
<accession>K0THQ4</accession>
<proteinExistence type="inferred from homology"/>
<protein>
    <recommendedName>
        <fullName evidence="7">MYND-type domain-containing protein</fullName>
    </recommendedName>
</protein>
<dbReference type="InterPro" id="IPR006597">
    <property type="entry name" value="Sel1-like"/>
</dbReference>
<dbReference type="eggNOG" id="KOG1550">
    <property type="taxonomic scope" value="Eukaryota"/>
</dbReference>
<evidence type="ECO:0000256" key="3">
    <source>
        <dbReference type="ARBA" id="ARBA00022833"/>
    </source>
</evidence>
<dbReference type="SUPFAM" id="SSF81901">
    <property type="entry name" value="HCP-like"/>
    <property type="match status" value="1"/>
</dbReference>
<keyword evidence="1" id="KW-0479">Metal-binding</keyword>
<dbReference type="InterPro" id="IPR011990">
    <property type="entry name" value="TPR-like_helical_dom_sf"/>
</dbReference>
<reference evidence="8 9" key="1">
    <citation type="journal article" date="2012" name="Genome Biol.">
        <title>Genome and low-iron response of an oceanic diatom adapted to chronic iron limitation.</title>
        <authorList>
            <person name="Lommer M."/>
            <person name="Specht M."/>
            <person name="Roy A.S."/>
            <person name="Kraemer L."/>
            <person name="Andreson R."/>
            <person name="Gutowska M.A."/>
            <person name="Wolf J."/>
            <person name="Bergner S.V."/>
            <person name="Schilhabel M.B."/>
            <person name="Klostermeier U.C."/>
            <person name="Beiko R.G."/>
            <person name="Rosenstiel P."/>
            <person name="Hippler M."/>
            <person name="Laroche J."/>
        </authorList>
    </citation>
    <scope>NUCLEOTIDE SEQUENCE [LARGE SCALE GENOMIC DNA]</scope>
    <source>
        <strain evidence="8 9">CCMP1005</strain>
    </source>
</reference>